<dbReference type="Proteomes" id="UP000266841">
    <property type="component" value="Unassembled WGS sequence"/>
</dbReference>
<organism evidence="2 3">
    <name type="scientific">Thalassiosira oceanica</name>
    <name type="common">Marine diatom</name>
    <dbReference type="NCBI Taxonomy" id="159749"/>
    <lineage>
        <taxon>Eukaryota</taxon>
        <taxon>Sar</taxon>
        <taxon>Stramenopiles</taxon>
        <taxon>Ochrophyta</taxon>
        <taxon>Bacillariophyta</taxon>
        <taxon>Coscinodiscophyceae</taxon>
        <taxon>Thalassiosirophycidae</taxon>
        <taxon>Thalassiosirales</taxon>
        <taxon>Thalassiosiraceae</taxon>
        <taxon>Thalassiosira</taxon>
    </lineage>
</organism>
<dbReference type="AlphaFoldDB" id="K0T9D3"/>
<feature type="compositionally biased region" description="Basic and acidic residues" evidence="1">
    <location>
        <begin position="67"/>
        <end position="89"/>
    </location>
</feature>
<evidence type="ECO:0000256" key="1">
    <source>
        <dbReference type="SAM" id="MobiDB-lite"/>
    </source>
</evidence>
<evidence type="ECO:0000313" key="3">
    <source>
        <dbReference type="Proteomes" id="UP000266841"/>
    </source>
</evidence>
<sequence>MPHRGYAGHVEGGLRVQDSSHHDRAEGEVQAGGYNEVSSCAGRRLVQKQSADAQMDHAAVGPARAHRREEEGVAVRQQEGRASKDLGLR</sequence>
<feature type="compositionally biased region" description="Basic and acidic residues" evidence="1">
    <location>
        <begin position="18"/>
        <end position="27"/>
    </location>
</feature>
<proteinExistence type="predicted"/>
<reference evidence="2 3" key="1">
    <citation type="journal article" date="2012" name="Genome Biol.">
        <title>Genome and low-iron response of an oceanic diatom adapted to chronic iron limitation.</title>
        <authorList>
            <person name="Lommer M."/>
            <person name="Specht M."/>
            <person name="Roy A.S."/>
            <person name="Kraemer L."/>
            <person name="Andreson R."/>
            <person name="Gutowska M.A."/>
            <person name="Wolf J."/>
            <person name="Bergner S.V."/>
            <person name="Schilhabel M.B."/>
            <person name="Klostermeier U.C."/>
            <person name="Beiko R.G."/>
            <person name="Rosenstiel P."/>
            <person name="Hippler M."/>
            <person name="Laroche J."/>
        </authorList>
    </citation>
    <scope>NUCLEOTIDE SEQUENCE [LARGE SCALE GENOMIC DNA]</scope>
    <source>
        <strain evidence="2 3">CCMP1005</strain>
    </source>
</reference>
<gene>
    <name evidence="2" type="ORF">THAOC_02934</name>
</gene>
<evidence type="ECO:0000313" key="2">
    <source>
        <dbReference type="EMBL" id="EJK75343.1"/>
    </source>
</evidence>
<comment type="caution">
    <text evidence="2">The sequence shown here is derived from an EMBL/GenBank/DDBJ whole genome shotgun (WGS) entry which is preliminary data.</text>
</comment>
<name>K0T9D3_THAOC</name>
<dbReference type="EMBL" id="AGNL01002987">
    <property type="protein sequence ID" value="EJK75343.1"/>
    <property type="molecule type" value="Genomic_DNA"/>
</dbReference>
<feature type="region of interest" description="Disordered" evidence="1">
    <location>
        <begin position="1"/>
        <end position="32"/>
    </location>
</feature>
<keyword evidence="3" id="KW-1185">Reference proteome</keyword>
<protein>
    <submittedName>
        <fullName evidence="2">Uncharacterized protein</fullName>
    </submittedName>
</protein>
<feature type="region of interest" description="Disordered" evidence="1">
    <location>
        <begin position="48"/>
        <end position="89"/>
    </location>
</feature>
<accession>K0T9D3</accession>